<sequence length="71" mass="8039">MPTIMNEQQLTDDNTQANPPQQQTKEKNVTQSMDTSDSFVDIQLPPLPQSNSITHQQLIDRQNPKAPSYSQ</sequence>
<feature type="compositionally biased region" description="Polar residues" evidence="1">
    <location>
        <begin position="1"/>
        <end position="38"/>
    </location>
</feature>
<feature type="compositionally biased region" description="Polar residues" evidence="1">
    <location>
        <begin position="49"/>
        <end position="60"/>
    </location>
</feature>
<evidence type="ECO:0000313" key="2">
    <source>
        <dbReference type="EMBL" id="CAG8498330.1"/>
    </source>
</evidence>
<reference evidence="2" key="1">
    <citation type="submission" date="2021-06" db="EMBL/GenBank/DDBJ databases">
        <authorList>
            <person name="Kallberg Y."/>
            <person name="Tangrot J."/>
            <person name="Rosling A."/>
        </authorList>
    </citation>
    <scope>NUCLEOTIDE SEQUENCE</scope>
    <source>
        <strain evidence="2">MA453B</strain>
    </source>
</reference>
<comment type="caution">
    <text evidence="2">The sequence shown here is derived from an EMBL/GenBank/DDBJ whole genome shotgun (WGS) entry which is preliminary data.</text>
</comment>
<protein>
    <submittedName>
        <fullName evidence="2">17934_t:CDS:1</fullName>
    </submittedName>
</protein>
<dbReference type="Proteomes" id="UP000789405">
    <property type="component" value="Unassembled WGS sequence"/>
</dbReference>
<dbReference type="EMBL" id="CAJVPY010000911">
    <property type="protein sequence ID" value="CAG8498330.1"/>
    <property type="molecule type" value="Genomic_DNA"/>
</dbReference>
<accession>A0A9N8ZK59</accession>
<keyword evidence="3" id="KW-1185">Reference proteome</keyword>
<name>A0A9N8ZK59_9GLOM</name>
<evidence type="ECO:0000256" key="1">
    <source>
        <dbReference type="SAM" id="MobiDB-lite"/>
    </source>
</evidence>
<proteinExistence type="predicted"/>
<gene>
    <name evidence="2" type="ORF">DERYTH_LOCUS2768</name>
</gene>
<evidence type="ECO:0000313" key="3">
    <source>
        <dbReference type="Proteomes" id="UP000789405"/>
    </source>
</evidence>
<dbReference type="AlphaFoldDB" id="A0A9N8ZK59"/>
<feature type="region of interest" description="Disordered" evidence="1">
    <location>
        <begin position="1"/>
        <end position="71"/>
    </location>
</feature>
<organism evidence="2 3">
    <name type="scientific">Dentiscutata erythropus</name>
    <dbReference type="NCBI Taxonomy" id="1348616"/>
    <lineage>
        <taxon>Eukaryota</taxon>
        <taxon>Fungi</taxon>
        <taxon>Fungi incertae sedis</taxon>
        <taxon>Mucoromycota</taxon>
        <taxon>Glomeromycotina</taxon>
        <taxon>Glomeromycetes</taxon>
        <taxon>Diversisporales</taxon>
        <taxon>Gigasporaceae</taxon>
        <taxon>Dentiscutata</taxon>
    </lineage>
</organism>